<organism evidence="7 8">
    <name type="scientific">Flavobacterium plantiphilum</name>
    <dbReference type="NCBI Taxonomy" id="3163297"/>
    <lineage>
        <taxon>Bacteria</taxon>
        <taxon>Pseudomonadati</taxon>
        <taxon>Bacteroidota</taxon>
        <taxon>Flavobacteriia</taxon>
        <taxon>Flavobacteriales</taxon>
        <taxon>Flavobacteriaceae</taxon>
        <taxon>Flavobacterium</taxon>
    </lineage>
</organism>
<feature type="transmembrane region" description="Helical" evidence="6">
    <location>
        <begin position="183"/>
        <end position="206"/>
    </location>
</feature>
<keyword evidence="5 6" id="KW-0472">Membrane</keyword>
<evidence type="ECO:0000256" key="2">
    <source>
        <dbReference type="ARBA" id="ARBA00022475"/>
    </source>
</evidence>
<feature type="transmembrane region" description="Helical" evidence="6">
    <location>
        <begin position="40"/>
        <end position="65"/>
    </location>
</feature>
<dbReference type="PANTHER" id="PTHR30086:SF20">
    <property type="entry name" value="ARGININE EXPORTER PROTEIN ARGO-RELATED"/>
    <property type="match status" value="1"/>
</dbReference>
<keyword evidence="3 6" id="KW-0812">Transmembrane</keyword>
<dbReference type="PANTHER" id="PTHR30086">
    <property type="entry name" value="ARGININE EXPORTER PROTEIN ARGO"/>
    <property type="match status" value="1"/>
</dbReference>
<evidence type="ECO:0000256" key="6">
    <source>
        <dbReference type="SAM" id="Phobius"/>
    </source>
</evidence>
<keyword evidence="8" id="KW-1185">Reference proteome</keyword>
<feature type="transmembrane region" description="Helical" evidence="6">
    <location>
        <begin position="113"/>
        <end position="131"/>
    </location>
</feature>
<protein>
    <submittedName>
        <fullName evidence="7">LysE family transporter</fullName>
    </submittedName>
</protein>
<evidence type="ECO:0000313" key="7">
    <source>
        <dbReference type="EMBL" id="MFL9831165.1"/>
    </source>
</evidence>
<proteinExistence type="predicted"/>
<keyword evidence="2" id="KW-1003">Cell membrane</keyword>
<keyword evidence="4 6" id="KW-1133">Transmembrane helix</keyword>
<dbReference type="Proteomes" id="UP001629260">
    <property type="component" value="Unassembled WGS sequence"/>
</dbReference>
<evidence type="ECO:0000256" key="4">
    <source>
        <dbReference type="ARBA" id="ARBA00022989"/>
    </source>
</evidence>
<feature type="transmembrane region" description="Helical" evidence="6">
    <location>
        <begin position="6"/>
        <end position="28"/>
    </location>
</feature>
<feature type="transmembrane region" description="Helical" evidence="6">
    <location>
        <begin position="151"/>
        <end position="171"/>
    </location>
</feature>
<dbReference type="RefSeq" id="WP_408081635.1">
    <property type="nucleotide sequence ID" value="NZ_JBELQA010000005.1"/>
</dbReference>
<dbReference type="Pfam" id="PF01810">
    <property type="entry name" value="LysE"/>
    <property type="match status" value="1"/>
</dbReference>
<reference evidence="7 8" key="1">
    <citation type="submission" date="2024-06" db="EMBL/GenBank/DDBJ databases">
        <authorList>
            <person name="Kaempfer P."/>
            <person name="Viver T."/>
        </authorList>
    </citation>
    <scope>NUCLEOTIDE SEQUENCE [LARGE SCALE GENOMIC DNA]</scope>
    <source>
        <strain evidence="7 8">ST-87</strain>
    </source>
</reference>
<accession>A0ABW8XVL2</accession>
<comment type="subcellular location">
    <subcellularLocation>
        <location evidence="1">Cell membrane</location>
        <topology evidence="1">Multi-pass membrane protein</topology>
    </subcellularLocation>
</comment>
<evidence type="ECO:0000313" key="8">
    <source>
        <dbReference type="Proteomes" id="UP001629260"/>
    </source>
</evidence>
<comment type="caution">
    <text evidence="7">The sequence shown here is derived from an EMBL/GenBank/DDBJ whole genome shotgun (WGS) entry which is preliminary data.</text>
</comment>
<evidence type="ECO:0000256" key="5">
    <source>
        <dbReference type="ARBA" id="ARBA00023136"/>
    </source>
</evidence>
<dbReference type="EMBL" id="JBELQA010000005">
    <property type="protein sequence ID" value="MFL9831165.1"/>
    <property type="molecule type" value="Genomic_DNA"/>
</dbReference>
<feature type="transmembrane region" description="Helical" evidence="6">
    <location>
        <begin position="71"/>
        <end position="92"/>
    </location>
</feature>
<name>A0ABW8XVL2_9FLAO</name>
<dbReference type="InterPro" id="IPR001123">
    <property type="entry name" value="LeuE-type"/>
</dbReference>
<sequence>MNLIISLFSGFISAFIGITPPGLLNMTAAKVGMKEGRRNAFWFVSGAIVVIFVQVYLAVLFARIINTRPDIILLLREVGFGIFGTLTVYFLWIAKKPKIKQPKIKKYSEKKRFFLGMLLSALNFFPVPYYVFVSISLSSYALFSFDVTSVFLFVSGAVLGSALVFYFYIIFFEKIERKADYLLKNMNTIIGCITGIISVITLINILEHYLN</sequence>
<evidence type="ECO:0000256" key="3">
    <source>
        <dbReference type="ARBA" id="ARBA00022692"/>
    </source>
</evidence>
<evidence type="ECO:0000256" key="1">
    <source>
        <dbReference type="ARBA" id="ARBA00004651"/>
    </source>
</evidence>
<gene>
    <name evidence="7" type="ORF">ABS764_09925</name>
</gene>